<dbReference type="InterPro" id="IPR005031">
    <property type="entry name" value="COQ10_START"/>
</dbReference>
<gene>
    <name evidence="5" type="ORF">MSYG_0323</name>
</gene>
<dbReference type="STRING" id="1230383.A0A1M8A0M9"/>
<evidence type="ECO:0000259" key="4">
    <source>
        <dbReference type="Pfam" id="PF03364"/>
    </source>
</evidence>
<comment type="subunit">
    <text evidence="2">Interacts with coenzyme Q.</text>
</comment>
<organism evidence="5 6">
    <name type="scientific">Malassezia sympodialis (strain ATCC 42132)</name>
    <name type="common">Atopic eczema-associated yeast</name>
    <dbReference type="NCBI Taxonomy" id="1230383"/>
    <lineage>
        <taxon>Eukaryota</taxon>
        <taxon>Fungi</taxon>
        <taxon>Dikarya</taxon>
        <taxon>Basidiomycota</taxon>
        <taxon>Ustilaginomycotina</taxon>
        <taxon>Malasseziomycetes</taxon>
        <taxon>Malasseziales</taxon>
        <taxon>Malasseziaceae</taxon>
        <taxon>Malassezia</taxon>
    </lineage>
</organism>
<dbReference type="AlphaFoldDB" id="A0A1M8A0M9"/>
<feature type="domain" description="Coenzyme Q-binding protein COQ10 START" evidence="4">
    <location>
        <begin position="50"/>
        <end position="192"/>
    </location>
</feature>
<dbReference type="OMA" id="IDGPFKY"/>
<dbReference type="GO" id="GO:0005739">
    <property type="term" value="C:mitochondrion"/>
    <property type="evidence" value="ECO:0007669"/>
    <property type="project" value="TreeGrafter"/>
</dbReference>
<dbReference type="VEuPathDB" id="FungiDB:MSYG_0323"/>
<keyword evidence="6" id="KW-1185">Reference proteome</keyword>
<dbReference type="InterPro" id="IPR044996">
    <property type="entry name" value="COQ10-like"/>
</dbReference>
<comment type="similarity">
    <text evidence="1">Belongs to the COQ10 family.</text>
</comment>
<dbReference type="Pfam" id="PF03364">
    <property type="entry name" value="Polyketide_cyc"/>
    <property type="match status" value="1"/>
</dbReference>
<reference evidence="6" key="1">
    <citation type="journal article" date="2017" name="Nucleic Acids Res.">
        <title>Proteogenomics produces comprehensive and highly accurate protein-coding gene annotation in a complete genome assembly of Malassezia sympodialis.</title>
        <authorList>
            <person name="Zhu Y."/>
            <person name="Engstroem P.G."/>
            <person name="Tellgren-Roth C."/>
            <person name="Baudo C.D."/>
            <person name="Kennell J.C."/>
            <person name="Sun S."/>
            <person name="Billmyre R.B."/>
            <person name="Schroeder M.S."/>
            <person name="Andersson A."/>
            <person name="Holm T."/>
            <person name="Sigurgeirsson B."/>
            <person name="Wu G."/>
            <person name="Sankaranarayanan S.R."/>
            <person name="Siddharthan R."/>
            <person name="Sanyal K."/>
            <person name="Lundeberg J."/>
            <person name="Nystedt B."/>
            <person name="Boekhout T."/>
            <person name="Dawson T.L. Jr."/>
            <person name="Heitman J."/>
            <person name="Scheynius A."/>
            <person name="Lehtioe J."/>
        </authorList>
    </citation>
    <scope>NUCLEOTIDE SEQUENCE [LARGE SCALE GENOMIC DNA]</scope>
    <source>
        <strain evidence="6">ATCC 42132</strain>
    </source>
</reference>
<dbReference type="PANTHER" id="PTHR12901">
    <property type="entry name" value="SPERM PROTEIN HOMOLOG"/>
    <property type="match status" value="1"/>
</dbReference>
<dbReference type="GO" id="GO:0048039">
    <property type="term" value="F:ubiquinone binding"/>
    <property type="evidence" value="ECO:0007669"/>
    <property type="project" value="InterPro"/>
</dbReference>
<evidence type="ECO:0000256" key="2">
    <source>
        <dbReference type="ARBA" id="ARBA00011814"/>
    </source>
</evidence>
<keyword evidence="5" id="KW-0830">Ubiquinone</keyword>
<evidence type="ECO:0000313" key="6">
    <source>
        <dbReference type="Proteomes" id="UP000186303"/>
    </source>
</evidence>
<dbReference type="SUPFAM" id="SSF55961">
    <property type="entry name" value="Bet v1-like"/>
    <property type="match status" value="1"/>
</dbReference>
<evidence type="ECO:0000313" key="5">
    <source>
        <dbReference type="EMBL" id="SHO75989.1"/>
    </source>
</evidence>
<dbReference type="EMBL" id="LT671821">
    <property type="protein sequence ID" value="SHO75989.1"/>
    <property type="molecule type" value="Genomic_DNA"/>
</dbReference>
<evidence type="ECO:0000256" key="3">
    <source>
        <dbReference type="ARBA" id="ARBA00024947"/>
    </source>
</evidence>
<accession>A0A1M8A0M9</accession>
<proteinExistence type="inferred from homology"/>
<evidence type="ECO:0000256" key="1">
    <source>
        <dbReference type="ARBA" id="ARBA00006885"/>
    </source>
</evidence>
<dbReference type="PANTHER" id="PTHR12901:SF10">
    <property type="entry name" value="COENZYME Q-BINDING PROTEIN COQ10, MITOCHONDRIAL"/>
    <property type="match status" value="1"/>
</dbReference>
<dbReference type="Gene3D" id="3.30.530.20">
    <property type="match status" value="1"/>
</dbReference>
<name>A0A1M8A0M9_MALS4</name>
<comment type="function">
    <text evidence="3">Required for the function of coenzyme Q in the respiratory chain. May serve as a chaperone or may be involved in the transport of Q6 from its site of synthesis to the catalytic sites of the respiratory complexes.</text>
</comment>
<dbReference type="CDD" id="cd07813">
    <property type="entry name" value="COQ10p_like"/>
    <property type="match status" value="1"/>
</dbReference>
<dbReference type="Proteomes" id="UP000186303">
    <property type="component" value="Chromosome 1"/>
</dbReference>
<dbReference type="OrthoDB" id="292693at2759"/>
<dbReference type="InterPro" id="IPR023393">
    <property type="entry name" value="START-like_dom_sf"/>
</dbReference>
<sequence length="204" mass="22967">MHAVQLNKGWVTPRSPSVLRRTFFNLHHVLGGGPPSDHGTQRFKEKVVLPYTSEQLYAIVADVDSYKEFLPYCLDSRVLGPSSPRAKQNDPEATHFVDAELVIGFSALRESYVSEVSMRPHEWVKAKAKPSPLFKGLETAWHFRSLPKASHIRTPQTEVTFTLAFAFSSPMYAAIAGQVFQKLSSRMIDAFETRSQAVYGWRAP</sequence>
<protein>
    <submittedName>
        <fullName evidence="5">Similar to S.cerevisiae protein COQ10 (Coenzyme Q (Ubiquinone) binding protein)</fullName>
    </submittedName>
</protein>
<dbReference type="GO" id="GO:0045333">
    <property type="term" value="P:cellular respiration"/>
    <property type="evidence" value="ECO:0007669"/>
    <property type="project" value="InterPro"/>
</dbReference>